<feature type="non-terminal residue" evidence="2">
    <location>
        <position position="499"/>
    </location>
</feature>
<dbReference type="AlphaFoldDB" id="F9WL60"/>
<proteinExistence type="predicted"/>
<dbReference type="VEuPathDB" id="TriTrypDB:TvY486_0009070"/>
<protein>
    <recommendedName>
        <fullName evidence="4">Transmembrane protein</fullName>
    </recommendedName>
</protein>
<organism evidence="2 3">
    <name type="scientific">Trypanosoma vivax (strain Y486)</name>
    <dbReference type="NCBI Taxonomy" id="1055687"/>
    <lineage>
        <taxon>Eukaryota</taxon>
        <taxon>Discoba</taxon>
        <taxon>Euglenozoa</taxon>
        <taxon>Kinetoplastea</taxon>
        <taxon>Metakinetoplastina</taxon>
        <taxon>Trypanosomatida</taxon>
        <taxon>Trypanosomatidae</taxon>
        <taxon>Trypanosoma</taxon>
        <taxon>Duttonella</taxon>
    </lineage>
</organism>
<evidence type="ECO:0008006" key="4">
    <source>
        <dbReference type="Google" id="ProtNLM"/>
    </source>
</evidence>
<dbReference type="EMBL" id="CAEX01000724">
    <property type="protein sequence ID" value="CCD18247.1"/>
    <property type="molecule type" value="Genomic_DNA"/>
</dbReference>
<reference evidence="2 3" key="1">
    <citation type="journal article" date="2012" name="Proc. Natl. Acad. Sci. U.S.A.">
        <title>Antigenic diversity is generated by distinct evolutionary mechanisms in African trypanosome species.</title>
        <authorList>
            <person name="Jackson A.P."/>
            <person name="Berry A."/>
            <person name="Aslett M."/>
            <person name="Allison H.C."/>
            <person name="Burton P."/>
            <person name="Vavrova-Anderson J."/>
            <person name="Brown R."/>
            <person name="Browne H."/>
            <person name="Corton N."/>
            <person name="Hauser H."/>
            <person name="Gamble J."/>
            <person name="Gilderthorp R."/>
            <person name="Marcello L."/>
            <person name="McQuillan J."/>
            <person name="Otto T.D."/>
            <person name="Quail M.A."/>
            <person name="Sanders M.J."/>
            <person name="van Tonder A."/>
            <person name="Ginger M.L."/>
            <person name="Field M.C."/>
            <person name="Barry J.D."/>
            <person name="Hertz-Fowler C."/>
            <person name="Berriman M."/>
        </authorList>
    </citation>
    <scope>NUCLEOTIDE SEQUENCE</scope>
    <source>
        <strain evidence="2 3">Y486</strain>
    </source>
</reference>
<keyword evidence="3" id="KW-1185">Reference proteome</keyword>
<keyword evidence="1" id="KW-0812">Transmembrane</keyword>
<keyword evidence="1" id="KW-1133">Transmembrane helix</keyword>
<gene>
    <name evidence="2" type="ORF">TvY486_0009070</name>
</gene>
<accession>F9WL60</accession>
<name>F9WL60_TRYVY</name>
<feature type="transmembrane region" description="Helical" evidence="1">
    <location>
        <begin position="34"/>
        <end position="56"/>
    </location>
</feature>
<evidence type="ECO:0000313" key="3">
    <source>
        <dbReference type="Proteomes" id="UP000009027"/>
    </source>
</evidence>
<sequence>MQLWCKCVCACLVLIPVKCRKAFIFPFLRKQAHLIDAAVLLAPLPFFSAAVAFLGLLPMWPSPVRGLFPSSGCPHVFRLFGCEGGAFCWALTLWACRRKHALRGAMRIVGPLFSARCATRCQSPMARKKPLMCAMSLSQALSCGHTFPHSLPSASLLAAKAVPSAVSAGSRARLARPWAIAVRAPSLPFHLQTRSTSKPRSTTLLSAPAFSLQQVSSSCSPPSCFLCRASRKAVQTPSPVLVFPGPFPPSVSFQALSVAVCLRCSPRRRSPLRQPRHARNSAKALDARCQANVSAKVCMLVSLPGCNSMLCDTSDSVPALSASCMVAKTPPGTSLFGLLGGGPLFSACGTPSPFRWRRLPSSLSHSSAPHSFDGCFPTAFLFRDAELIAPFALFLSCSVPAPKPATVFFAPHFVPTALQWPPRGALQSERCDVALRACECLLCVSFVFLFVPPLGAPGHAVLSSVPTAAWALFPRVPLPLLASVGCPLPGACALPSARC</sequence>
<dbReference type="Proteomes" id="UP000009027">
    <property type="component" value="Unassembled WGS sequence"/>
</dbReference>
<evidence type="ECO:0000313" key="2">
    <source>
        <dbReference type="EMBL" id="CCD18247.1"/>
    </source>
</evidence>
<evidence type="ECO:0000256" key="1">
    <source>
        <dbReference type="SAM" id="Phobius"/>
    </source>
</evidence>
<feature type="transmembrane region" description="Helical" evidence="1">
    <location>
        <begin position="76"/>
        <end position="96"/>
    </location>
</feature>
<keyword evidence="1" id="KW-0472">Membrane</keyword>